<comment type="caution">
    <text evidence="1">The sequence shown here is derived from an EMBL/GenBank/DDBJ whole genome shotgun (WGS) entry which is preliminary data.</text>
</comment>
<feature type="non-terminal residue" evidence="1">
    <location>
        <position position="1"/>
    </location>
</feature>
<organism evidence="1 2">
    <name type="scientific">Monodon monoceros</name>
    <name type="common">Narwhal</name>
    <name type="synonym">Ceratodon monodon</name>
    <dbReference type="NCBI Taxonomy" id="40151"/>
    <lineage>
        <taxon>Eukaryota</taxon>
        <taxon>Metazoa</taxon>
        <taxon>Chordata</taxon>
        <taxon>Craniata</taxon>
        <taxon>Vertebrata</taxon>
        <taxon>Euteleostomi</taxon>
        <taxon>Mammalia</taxon>
        <taxon>Eutheria</taxon>
        <taxon>Laurasiatheria</taxon>
        <taxon>Artiodactyla</taxon>
        <taxon>Whippomorpha</taxon>
        <taxon>Cetacea</taxon>
        <taxon>Odontoceti</taxon>
        <taxon>Monodontidae</taxon>
        <taxon>Monodon</taxon>
    </lineage>
</organism>
<evidence type="ECO:0000313" key="1">
    <source>
        <dbReference type="EMBL" id="TKC51303.1"/>
    </source>
</evidence>
<name>A0A4U1FMM7_MONMO</name>
<sequence>TSTVQSDVYVPENKGTPYFIRVNLHLTLLAQMLTKQQFPTVDNKHPSTLQQMKQQLPKHDPIYDEFDFLAKLLSKQKFACCHLLCDCKSHFGTGFVMQSSESFHTAISTIWVWKSRRQREVRGVKKDIFKPVASVLQTLQMRTGAM</sequence>
<dbReference type="EMBL" id="RWIC01000055">
    <property type="protein sequence ID" value="TKC51303.1"/>
    <property type="molecule type" value="Genomic_DNA"/>
</dbReference>
<dbReference type="AlphaFoldDB" id="A0A4U1FMM7"/>
<evidence type="ECO:0000313" key="2">
    <source>
        <dbReference type="Proteomes" id="UP000308365"/>
    </source>
</evidence>
<accession>A0A4U1FMM7</accession>
<protein>
    <submittedName>
        <fullName evidence="1">Uncharacterized protein</fullName>
    </submittedName>
</protein>
<dbReference type="Proteomes" id="UP000308365">
    <property type="component" value="Unassembled WGS sequence"/>
</dbReference>
<proteinExistence type="predicted"/>
<reference evidence="2" key="1">
    <citation type="journal article" date="2019" name="IScience">
        <title>Narwhal Genome Reveals Long-Term Low Genetic Diversity despite Current Large Abundance Size.</title>
        <authorList>
            <person name="Westbury M.V."/>
            <person name="Petersen B."/>
            <person name="Garde E."/>
            <person name="Heide-Jorgensen M.P."/>
            <person name="Lorenzen E.D."/>
        </authorList>
    </citation>
    <scope>NUCLEOTIDE SEQUENCE [LARGE SCALE GENOMIC DNA]</scope>
</reference>
<gene>
    <name evidence="1" type="ORF">EI555_000226</name>
</gene>